<feature type="domain" description="Orotidine 5'-phosphate decarboxylase" evidence="15">
    <location>
        <begin position="36"/>
        <end position="353"/>
    </location>
</feature>
<accession>A0A9W8RUS2</accession>
<protein>
    <recommendedName>
        <fullName evidence="4">Orotidine 5'-phosphate decarboxylase</fullName>
        <ecNumber evidence="3">4.1.1.23</ecNumber>
    </recommendedName>
    <alternativeName>
        <fullName evidence="10">OMP decarboxylase</fullName>
    </alternativeName>
    <alternativeName>
        <fullName evidence="9">Uridine 5'-monophosphate synthase</fullName>
    </alternativeName>
</protein>
<dbReference type="GO" id="GO:0005829">
    <property type="term" value="C:cytosol"/>
    <property type="evidence" value="ECO:0007669"/>
    <property type="project" value="TreeGrafter"/>
</dbReference>
<feature type="compositionally biased region" description="Low complexity" evidence="13">
    <location>
        <begin position="958"/>
        <end position="975"/>
    </location>
</feature>
<dbReference type="InterPro" id="IPR001754">
    <property type="entry name" value="OMPdeCOase_dom"/>
</dbReference>
<keyword evidence="5" id="KW-0210">Decarboxylase</keyword>
<dbReference type="EMBL" id="JAOQAZ010000021">
    <property type="protein sequence ID" value="KAJ4254862.1"/>
    <property type="molecule type" value="Genomic_DNA"/>
</dbReference>
<dbReference type="SUPFAM" id="SSF51366">
    <property type="entry name" value="Ribulose-phoshate binding barrel"/>
    <property type="match status" value="1"/>
</dbReference>
<keyword evidence="6" id="KW-0665">Pyrimidine biosynthesis</keyword>
<feature type="binding site" evidence="12">
    <location>
        <position position="248"/>
    </location>
    <ligand>
        <name>substrate</name>
    </ligand>
</feature>
<evidence type="ECO:0000313" key="17">
    <source>
        <dbReference type="Proteomes" id="UP001152049"/>
    </source>
</evidence>
<evidence type="ECO:0000256" key="6">
    <source>
        <dbReference type="ARBA" id="ARBA00022975"/>
    </source>
</evidence>
<comment type="similarity">
    <text evidence="2">Belongs to the OMP decarboxylase family.</text>
</comment>
<dbReference type="GO" id="GO:0006351">
    <property type="term" value="P:DNA-templated transcription"/>
    <property type="evidence" value="ECO:0007669"/>
    <property type="project" value="InterPro"/>
</dbReference>
<evidence type="ECO:0000256" key="3">
    <source>
        <dbReference type="ARBA" id="ARBA00012321"/>
    </source>
</evidence>
<feature type="domain" description="Xylanolytic transcriptional activator regulatory" evidence="14">
    <location>
        <begin position="643"/>
        <end position="723"/>
    </location>
</feature>
<dbReference type="PANTHER" id="PTHR32119">
    <property type="entry name" value="OROTIDINE 5'-PHOSPHATE DECARBOXYLASE"/>
    <property type="match status" value="1"/>
</dbReference>
<dbReference type="CDD" id="cd00067">
    <property type="entry name" value="GAL4"/>
    <property type="match status" value="1"/>
</dbReference>
<evidence type="ECO:0000256" key="7">
    <source>
        <dbReference type="ARBA" id="ARBA00023239"/>
    </source>
</evidence>
<reference evidence="16" key="1">
    <citation type="submission" date="2022-09" db="EMBL/GenBank/DDBJ databases">
        <title>Fusarium specimens isolated from Avocado Roots.</title>
        <authorList>
            <person name="Stajich J."/>
            <person name="Roper C."/>
            <person name="Heimlech-Rivalta G."/>
        </authorList>
    </citation>
    <scope>NUCLEOTIDE SEQUENCE</scope>
    <source>
        <strain evidence="16">CF00136</strain>
    </source>
</reference>
<feature type="region of interest" description="Disordered" evidence="13">
    <location>
        <begin position="163"/>
        <end position="199"/>
    </location>
</feature>
<dbReference type="Gene3D" id="3.20.20.70">
    <property type="entry name" value="Aldolase class I"/>
    <property type="match status" value="1"/>
</dbReference>
<dbReference type="PANTHER" id="PTHR32119:SF2">
    <property type="entry name" value="OROTIDINE 5'-PHOSPHATE DECARBOXYLASE"/>
    <property type="match status" value="1"/>
</dbReference>
<dbReference type="GO" id="GO:0044205">
    <property type="term" value="P:'de novo' UMP biosynthetic process"/>
    <property type="evidence" value="ECO:0007669"/>
    <property type="project" value="InterPro"/>
</dbReference>
<feature type="region of interest" description="Disordered" evidence="13">
    <location>
        <begin position="717"/>
        <end position="740"/>
    </location>
</feature>
<organism evidence="16 17">
    <name type="scientific">Fusarium torreyae</name>
    <dbReference type="NCBI Taxonomy" id="1237075"/>
    <lineage>
        <taxon>Eukaryota</taxon>
        <taxon>Fungi</taxon>
        <taxon>Dikarya</taxon>
        <taxon>Ascomycota</taxon>
        <taxon>Pezizomycotina</taxon>
        <taxon>Sordariomycetes</taxon>
        <taxon>Hypocreomycetidae</taxon>
        <taxon>Hypocreales</taxon>
        <taxon>Nectriaceae</taxon>
        <taxon>Fusarium</taxon>
    </lineage>
</organism>
<gene>
    <name evidence="16" type="ORF">NW762_009660</name>
</gene>
<dbReference type="Proteomes" id="UP001152049">
    <property type="component" value="Unassembled WGS sequence"/>
</dbReference>
<dbReference type="Pfam" id="PF04082">
    <property type="entry name" value="Fungal_trans"/>
    <property type="match status" value="1"/>
</dbReference>
<dbReference type="CDD" id="cd04725">
    <property type="entry name" value="OMP_decarboxylase_like"/>
    <property type="match status" value="1"/>
</dbReference>
<evidence type="ECO:0000256" key="2">
    <source>
        <dbReference type="ARBA" id="ARBA00011018"/>
    </source>
</evidence>
<evidence type="ECO:0000256" key="1">
    <source>
        <dbReference type="ARBA" id="ARBA00004861"/>
    </source>
</evidence>
<feature type="compositionally biased region" description="Polar residues" evidence="13">
    <location>
        <begin position="948"/>
        <end position="957"/>
    </location>
</feature>
<name>A0A9W8RUS2_9HYPO</name>
<evidence type="ECO:0000259" key="15">
    <source>
        <dbReference type="SMART" id="SM00934"/>
    </source>
</evidence>
<dbReference type="GO" id="GO:0008270">
    <property type="term" value="F:zinc ion binding"/>
    <property type="evidence" value="ECO:0007669"/>
    <property type="project" value="InterPro"/>
</dbReference>
<dbReference type="InterPro" id="IPR014732">
    <property type="entry name" value="OMPdecase"/>
</dbReference>
<feature type="compositionally biased region" description="Basic and acidic residues" evidence="13">
    <location>
        <begin position="176"/>
        <end position="195"/>
    </location>
</feature>
<feature type="active site" description="For OMPdecase activity" evidence="11">
    <location>
        <position position="99"/>
    </location>
</feature>
<evidence type="ECO:0000256" key="8">
    <source>
        <dbReference type="ARBA" id="ARBA00023242"/>
    </source>
</evidence>
<dbReference type="PROSITE" id="PS00156">
    <property type="entry name" value="OMPDECASE"/>
    <property type="match status" value="1"/>
</dbReference>
<feature type="region of interest" description="Disordered" evidence="13">
    <location>
        <begin position="464"/>
        <end position="486"/>
    </location>
</feature>
<evidence type="ECO:0000256" key="4">
    <source>
        <dbReference type="ARBA" id="ARBA00021923"/>
    </source>
</evidence>
<feature type="binding site" evidence="12">
    <location>
        <position position="338"/>
    </location>
    <ligand>
        <name>substrate</name>
    </ligand>
</feature>
<dbReference type="EC" id="4.1.1.23" evidence="3"/>
<feature type="active site" description="For OMPdecase activity" evidence="11">
    <location>
        <position position="101"/>
    </location>
</feature>
<evidence type="ECO:0000313" key="16">
    <source>
        <dbReference type="EMBL" id="KAJ4254862.1"/>
    </source>
</evidence>
<comment type="caution">
    <text evidence="16">The sequence shown here is derived from an EMBL/GenBank/DDBJ whole genome shotgun (WGS) entry which is preliminary data.</text>
</comment>
<evidence type="ECO:0000256" key="10">
    <source>
        <dbReference type="ARBA" id="ARBA00033428"/>
    </source>
</evidence>
<evidence type="ECO:0000256" key="11">
    <source>
        <dbReference type="PIRSR" id="PIRSR614732-1"/>
    </source>
</evidence>
<dbReference type="InterPro" id="IPR011060">
    <property type="entry name" value="RibuloseP-bd_barrel"/>
</dbReference>
<evidence type="ECO:0000256" key="12">
    <source>
        <dbReference type="PIRSR" id="PIRSR614732-2"/>
    </source>
</evidence>
<dbReference type="GO" id="GO:0003677">
    <property type="term" value="F:DNA binding"/>
    <property type="evidence" value="ECO:0007669"/>
    <property type="project" value="InterPro"/>
</dbReference>
<keyword evidence="8" id="KW-0539">Nucleus</keyword>
<feature type="binding site" evidence="12">
    <location>
        <position position="64"/>
    </location>
    <ligand>
        <name>substrate</name>
    </ligand>
</feature>
<evidence type="ECO:0000256" key="9">
    <source>
        <dbReference type="ARBA" id="ARBA00031744"/>
    </source>
</evidence>
<dbReference type="GO" id="GO:0006207">
    <property type="term" value="P:'de novo' pyrimidine nucleobase biosynthetic process"/>
    <property type="evidence" value="ECO:0007669"/>
    <property type="project" value="InterPro"/>
</dbReference>
<feature type="active site" description="For OMPdecase activity" evidence="11">
    <location>
        <position position="104"/>
    </location>
</feature>
<feature type="binding site" evidence="12">
    <location>
        <position position="317"/>
    </location>
    <ligand>
        <name>substrate</name>
    </ligand>
</feature>
<feature type="region of interest" description="Disordered" evidence="13">
    <location>
        <begin position="947"/>
        <end position="975"/>
    </location>
</feature>
<feature type="compositionally biased region" description="Basic and acidic residues" evidence="13">
    <location>
        <begin position="728"/>
        <end position="740"/>
    </location>
</feature>
<dbReference type="CDD" id="cd12148">
    <property type="entry name" value="fungal_TF_MHR"/>
    <property type="match status" value="1"/>
</dbReference>
<dbReference type="InterPro" id="IPR007219">
    <property type="entry name" value="XnlR_reg_dom"/>
</dbReference>
<proteinExistence type="inferred from homology"/>
<evidence type="ECO:0000256" key="5">
    <source>
        <dbReference type="ARBA" id="ARBA00022793"/>
    </source>
</evidence>
<dbReference type="GO" id="GO:0004590">
    <property type="term" value="F:orotidine-5'-phosphate decarboxylase activity"/>
    <property type="evidence" value="ECO:0007669"/>
    <property type="project" value="UniProtKB-EC"/>
</dbReference>
<keyword evidence="7" id="KW-0456">Lyase</keyword>
<dbReference type="SMART" id="SM00934">
    <property type="entry name" value="OMPdecase"/>
    <property type="match status" value="1"/>
</dbReference>
<feature type="region of interest" description="Disordered" evidence="13">
    <location>
        <begin position="389"/>
        <end position="438"/>
    </location>
</feature>
<dbReference type="AlphaFoldDB" id="A0A9W8RUS2"/>
<dbReference type="OrthoDB" id="10263753at2759"/>
<dbReference type="InterPro" id="IPR001138">
    <property type="entry name" value="Zn2Cys6_DnaBD"/>
</dbReference>
<evidence type="ECO:0000259" key="14">
    <source>
        <dbReference type="SMART" id="SM00906"/>
    </source>
</evidence>
<dbReference type="InterPro" id="IPR018089">
    <property type="entry name" value="OMPdecase_AS"/>
</dbReference>
<feature type="binding site" evidence="12">
    <location>
        <position position="337"/>
    </location>
    <ligand>
        <name>substrate</name>
    </ligand>
</feature>
<dbReference type="GO" id="GO:0000981">
    <property type="term" value="F:DNA-binding transcription factor activity, RNA polymerase II-specific"/>
    <property type="evidence" value="ECO:0007669"/>
    <property type="project" value="InterPro"/>
</dbReference>
<keyword evidence="17" id="KW-1185">Reference proteome</keyword>
<feature type="binding site" evidence="12">
    <location>
        <position position="42"/>
    </location>
    <ligand>
        <name>substrate</name>
    </ligand>
</feature>
<feature type="compositionally biased region" description="Polar residues" evidence="13">
    <location>
        <begin position="409"/>
        <end position="428"/>
    </location>
</feature>
<sequence>MSSHPSLKATFASRAQTASHPLSRHLYKLMDLKASNLCLSADVATARELLYFADKIGPSIVVLKTHHDMVAGWDFDPRTGTGAKLASLARKHGFLIFEDRKFGDIGNTVELQYTSGAARIIEWAHIVNVNMVPGKASVTSLANAANRWLERYHYEVKTSISIGTPTASQLDEDSERSDAENSKDTPEPPRPDNGRKGSIVSTTTVTQQYESADSPRLVKTIPEGDETVFPGIDEAPIERGLLILAQMSSQGNFMNKEYTQACVEAAREHKSFVMGFVSQECLNSQPDDDFIHMTPGCQLPPEGADEKEAIKGDGKGQQYNTPQKIVGIAGADIAIVGRGIIKASDPEEEAERYRSAAWKAYTERCDRELPCGNCKSRNKESGCVYETGAPTARQTSQQQQAPPTIEPSPAQSSNSISQIGPSPVQSSDSPEDDFNEPLSSKVADWGYAHNGASTMGILKRIESLTDGEDGSPNMNARSHGSPMGSPGKEFALREKYKALIRQLPAKIFIDKLVEMYLRGFNWQYYPVDPDIFYAQLDEWNSLPLSTLSDIGPRGLDPELRAFPAIVFQIVATALLLLPERPDPTFDALKFAGGMSFEDLAIEYSESGQAVIDLLGKKHLSLATVQAQFLRASFHKFTAKVTDAWHTIAVAIRDAQDIGMHRDSLDPKPRDASVESILENQWHIQRRRRMYLLLAIWDLNCAMILGRPGTIDWNQTLPTPPVDAPIPQNRDKTPVVPRGEDDHPTPISRLLWNYQLCGPLRAIQNLETGGSYPMDFGKIDQIHQNILDLDKKMPPSFRLENPDTRWDHLSEAHWYPANRYYFASLHEFSKMALHRPYIFNRIESRVEAIHASLKTLEIQKNTFEGLPPDSWRNFMLFFASFDAIVLLASVYILFPREHTEFTEKTIEHFHWTIERFSAIQERNPLAKSAQGVLRAIVARFKRAMAKAQGGSSTSANENSTVGSSRTTTGSTPGSSSLCSTDFAGLAATDTTWMFPSGDNLNTMAPFFPTGDLVYNDLTAGPDMSMLPLPSTDGQGDVAGNDSIWQFGGGWGDDTVWQMLNQFPAATEAGIPDLF</sequence>
<comment type="pathway">
    <text evidence="1">Pyrimidine metabolism; UMP biosynthesis via de novo pathway; UMP from orotate: step 2/2.</text>
</comment>
<evidence type="ECO:0000256" key="13">
    <source>
        <dbReference type="SAM" id="MobiDB-lite"/>
    </source>
</evidence>
<feature type="compositionally biased region" description="Polar residues" evidence="13">
    <location>
        <begin position="392"/>
        <end position="402"/>
    </location>
</feature>
<dbReference type="InterPro" id="IPR013785">
    <property type="entry name" value="Aldolase_TIM"/>
</dbReference>
<dbReference type="SMART" id="SM00906">
    <property type="entry name" value="Fungal_trans"/>
    <property type="match status" value="1"/>
</dbReference>
<dbReference type="Pfam" id="PF00215">
    <property type="entry name" value="OMPdecase"/>
    <property type="match status" value="1"/>
</dbReference>